<dbReference type="STRING" id="947166.A0A1D1V1X9"/>
<dbReference type="InterPro" id="IPR006958">
    <property type="entry name" value="Mak16"/>
</dbReference>
<comment type="caution">
    <text evidence="8">The sequence shown here is derived from an EMBL/GenBank/DDBJ whole genome shotgun (WGS) entry which is preliminary data.</text>
</comment>
<keyword evidence="9" id="KW-1185">Reference proteome</keyword>
<dbReference type="Proteomes" id="UP000186922">
    <property type="component" value="Unassembled WGS sequence"/>
</dbReference>
<feature type="coiled-coil region" evidence="5">
    <location>
        <begin position="139"/>
        <end position="168"/>
    </location>
</feature>
<evidence type="ECO:0000256" key="4">
    <source>
        <dbReference type="PIRNR" id="PIRNR003352"/>
    </source>
</evidence>
<reference evidence="8 9" key="1">
    <citation type="journal article" date="2016" name="Nat. Commun.">
        <title>Extremotolerant tardigrade genome and improved radiotolerance of human cultured cells by tardigrade-unique protein.</title>
        <authorList>
            <person name="Hashimoto T."/>
            <person name="Horikawa D.D."/>
            <person name="Saito Y."/>
            <person name="Kuwahara H."/>
            <person name="Kozuka-Hata H."/>
            <person name="Shin-I T."/>
            <person name="Minakuchi Y."/>
            <person name="Ohishi K."/>
            <person name="Motoyama A."/>
            <person name="Aizu T."/>
            <person name="Enomoto A."/>
            <person name="Kondo K."/>
            <person name="Tanaka S."/>
            <person name="Hara Y."/>
            <person name="Koshikawa S."/>
            <person name="Sagara H."/>
            <person name="Miura T."/>
            <person name="Yokobori S."/>
            <person name="Miyagawa K."/>
            <person name="Suzuki Y."/>
            <person name="Kubo T."/>
            <person name="Oyama M."/>
            <person name="Kohara Y."/>
            <person name="Fujiyama A."/>
            <person name="Arakawa K."/>
            <person name="Katayama T."/>
            <person name="Toyoda A."/>
            <person name="Kunieda T."/>
        </authorList>
    </citation>
    <scope>NUCLEOTIDE SEQUENCE [LARGE SCALE GENOMIC DNA]</scope>
    <source>
        <strain evidence="8 9">YOKOZUNA-1</strain>
    </source>
</reference>
<evidence type="ECO:0000256" key="3">
    <source>
        <dbReference type="ARBA" id="ARBA00023242"/>
    </source>
</evidence>
<dbReference type="PANTHER" id="PTHR23405:SF4">
    <property type="entry name" value="PROTEIN MAK16 HOMOLOG"/>
    <property type="match status" value="1"/>
</dbReference>
<dbReference type="Pfam" id="PF01778">
    <property type="entry name" value="Ribosomal_L28e"/>
    <property type="match status" value="1"/>
</dbReference>
<feature type="region of interest" description="Disordered" evidence="6">
    <location>
        <begin position="194"/>
        <end position="288"/>
    </location>
</feature>
<dbReference type="GO" id="GO:0030687">
    <property type="term" value="C:preribosome, large subunit precursor"/>
    <property type="evidence" value="ECO:0007669"/>
    <property type="project" value="TreeGrafter"/>
</dbReference>
<evidence type="ECO:0000256" key="1">
    <source>
        <dbReference type="ARBA" id="ARBA00004123"/>
    </source>
</evidence>
<organism evidence="8 9">
    <name type="scientific">Ramazzottius varieornatus</name>
    <name type="common">Water bear</name>
    <name type="synonym">Tardigrade</name>
    <dbReference type="NCBI Taxonomy" id="947166"/>
    <lineage>
        <taxon>Eukaryota</taxon>
        <taxon>Metazoa</taxon>
        <taxon>Ecdysozoa</taxon>
        <taxon>Tardigrada</taxon>
        <taxon>Eutardigrada</taxon>
        <taxon>Parachela</taxon>
        <taxon>Hypsibioidea</taxon>
        <taxon>Ramazzottiidae</taxon>
        <taxon>Ramazzottius</taxon>
    </lineage>
</organism>
<evidence type="ECO:0000256" key="2">
    <source>
        <dbReference type="ARBA" id="ARBA00005514"/>
    </source>
</evidence>
<feature type="compositionally biased region" description="Acidic residues" evidence="6">
    <location>
        <begin position="194"/>
        <end position="219"/>
    </location>
</feature>
<accession>A0A1D1V1X9</accession>
<proteinExistence type="inferred from homology"/>
<keyword evidence="5" id="KW-0175">Coiled coil</keyword>
<dbReference type="EMBL" id="BDGG01000003">
    <property type="protein sequence ID" value="GAU95829.1"/>
    <property type="molecule type" value="Genomic_DNA"/>
</dbReference>
<feature type="domain" description="Ribosomal eL28/Mak16" evidence="7">
    <location>
        <begin position="7"/>
        <end position="119"/>
    </location>
</feature>
<dbReference type="GO" id="GO:0000470">
    <property type="term" value="P:maturation of LSU-rRNA"/>
    <property type="evidence" value="ECO:0007669"/>
    <property type="project" value="TreeGrafter"/>
</dbReference>
<evidence type="ECO:0000256" key="5">
    <source>
        <dbReference type="SAM" id="Coils"/>
    </source>
</evidence>
<dbReference type="Pfam" id="PF04874">
    <property type="entry name" value="Mak16"/>
    <property type="match status" value="1"/>
</dbReference>
<evidence type="ECO:0000259" key="7">
    <source>
        <dbReference type="Pfam" id="PF01778"/>
    </source>
</evidence>
<dbReference type="GO" id="GO:0005730">
    <property type="term" value="C:nucleolus"/>
    <property type="evidence" value="ECO:0007669"/>
    <property type="project" value="UniProtKB-UniRule"/>
</dbReference>
<evidence type="ECO:0000256" key="6">
    <source>
        <dbReference type="SAM" id="MobiDB-lite"/>
    </source>
</evidence>
<dbReference type="OrthoDB" id="10251342at2759"/>
<dbReference type="PIRSF" id="PIRSF003352">
    <property type="entry name" value="MAK16"/>
    <property type="match status" value="1"/>
</dbReference>
<evidence type="ECO:0000313" key="8">
    <source>
        <dbReference type="EMBL" id="GAU95829.1"/>
    </source>
</evidence>
<gene>
    <name evidence="8" type="primary">RvY_07376-1</name>
    <name evidence="8" type="synonym">RvY_07376.1</name>
    <name evidence="8" type="ORF">RvY_07376</name>
</gene>
<dbReference type="InterPro" id="IPR029004">
    <property type="entry name" value="Ribosomal_eL28/Mak16"/>
</dbReference>
<evidence type="ECO:0000313" key="9">
    <source>
        <dbReference type="Proteomes" id="UP000186922"/>
    </source>
</evidence>
<dbReference type="FunFam" id="3.30.390.110:FF:000001">
    <property type="entry name" value="Protein MAK16 homolog"/>
    <property type="match status" value="1"/>
</dbReference>
<dbReference type="GO" id="GO:0000460">
    <property type="term" value="P:maturation of 5.8S rRNA"/>
    <property type="evidence" value="ECO:0007669"/>
    <property type="project" value="TreeGrafter"/>
</dbReference>
<name>A0A1D1V1X9_RAMVA</name>
<feature type="compositionally biased region" description="Polar residues" evidence="6">
    <location>
        <begin position="278"/>
        <end position="288"/>
    </location>
</feature>
<dbReference type="Gene3D" id="3.30.390.110">
    <property type="match status" value="1"/>
</dbReference>
<protein>
    <recommendedName>
        <fullName evidence="4">Protein MAK16 homolog</fullName>
    </recommendedName>
</protein>
<dbReference type="PANTHER" id="PTHR23405">
    <property type="entry name" value="MAINTENANCE OF KILLER 16 MAK16 PROTEIN-RELATED"/>
    <property type="match status" value="1"/>
</dbReference>
<sequence length="288" mass="34127">MAQSDDVVWSILNSAFCSFKVVTKSQKFCRNEFNLTGLCSATSCPLANSQYATVREEEGVIYLFVKTIERSHFPAKTWEKVKLSKSYEKALQQINDRLIHWPKWIRHKCKQRMTKITQYLITTRKLTLKRQKKIVPIQKKHERRELRREEKALRAANLEKNIEKELLERLKQGTYGEIYNFPQKVFDKALGGLEEEGEAEEDDDDDEEVEDEEEMEDEDVGKVQYIAADQFEESDEEIEDMEDAWEEEDEAEEEVEEEPEVPFFKRKRARVEVEYETEPTTSRQKLKH</sequence>
<keyword evidence="3 4" id="KW-0539">Nucleus</keyword>
<dbReference type="AlphaFoldDB" id="A0A1D1V1X9"/>
<comment type="similarity">
    <text evidence="2 4">Belongs to the MAK16 family.</text>
</comment>
<comment type="subcellular location">
    <subcellularLocation>
        <location evidence="1">Nucleus</location>
    </subcellularLocation>
</comment>
<feature type="compositionally biased region" description="Acidic residues" evidence="6">
    <location>
        <begin position="230"/>
        <end position="260"/>
    </location>
</feature>